<gene>
    <name evidence="1" type="ORF">RND15_08055</name>
</gene>
<accession>A0ABU2XB46</accession>
<dbReference type="Pfam" id="PF19680">
    <property type="entry name" value="DUF6182"/>
    <property type="match status" value="1"/>
</dbReference>
<dbReference type="EMBL" id="JAVRFD010000003">
    <property type="protein sequence ID" value="MDT0542669.1"/>
    <property type="molecule type" value="Genomic_DNA"/>
</dbReference>
<sequence>MKLSQDLLRAEAARRVRVARPDLAADLDLSTAAALSRVHARIQESADTDTDALLAVSVVRRFELAEWTRATCEFAIGLAPERLAAWRRSFSRTIFLAGNPDNLGDRVRFDHIAEDGSAAWTGPAPAGASAGLRRLLKLFDGSRSLPARPDTAVRIPEAIGPRHRPPVRRELYVATAGTSVADCLVHLNHLLVEAVLDGLIAPGDTLVVRQVPRLVGLSGPYAALRVGAEREHPDRLRAYACLTEETLVVGTG</sequence>
<organism evidence="1 2">
    <name type="scientific">Streptomyces lonegramiae</name>
    <dbReference type="NCBI Taxonomy" id="3075524"/>
    <lineage>
        <taxon>Bacteria</taxon>
        <taxon>Bacillati</taxon>
        <taxon>Actinomycetota</taxon>
        <taxon>Actinomycetes</taxon>
        <taxon>Kitasatosporales</taxon>
        <taxon>Streptomycetaceae</taxon>
        <taxon>Streptomyces</taxon>
    </lineage>
</organism>
<evidence type="ECO:0000313" key="2">
    <source>
        <dbReference type="Proteomes" id="UP001180754"/>
    </source>
</evidence>
<protein>
    <submittedName>
        <fullName evidence="1">DUF6182 family protein</fullName>
    </submittedName>
</protein>
<proteinExistence type="predicted"/>
<comment type="caution">
    <text evidence="1">The sequence shown here is derived from an EMBL/GenBank/DDBJ whole genome shotgun (WGS) entry which is preliminary data.</text>
</comment>
<reference evidence="1" key="1">
    <citation type="submission" date="2024-05" db="EMBL/GenBank/DDBJ databases">
        <title>30 novel species of actinomycetes from the DSMZ collection.</title>
        <authorList>
            <person name="Nouioui I."/>
        </authorList>
    </citation>
    <scope>NUCLEOTIDE SEQUENCE</scope>
    <source>
        <strain evidence="1">DSM 41529</strain>
    </source>
</reference>
<keyword evidence="2" id="KW-1185">Reference proteome</keyword>
<name>A0ABU2XB46_9ACTN</name>
<dbReference type="InterPro" id="IPR045754">
    <property type="entry name" value="DUF6182"/>
</dbReference>
<evidence type="ECO:0000313" key="1">
    <source>
        <dbReference type="EMBL" id="MDT0542669.1"/>
    </source>
</evidence>
<dbReference type="Proteomes" id="UP001180754">
    <property type="component" value="Unassembled WGS sequence"/>
</dbReference>
<dbReference type="RefSeq" id="WP_311723029.1">
    <property type="nucleotide sequence ID" value="NZ_JAVRFD010000003.1"/>
</dbReference>